<proteinExistence type="predicted"/>
<evidence type="ECO:0000256" key="1">
    <source>
        <dbReference type="ARBA" id="ARBA00018672"/>
    </source>
</evidence>
<dbReference type="PROSITE" id="PS00041">
    <property type="entry name" value="HTH_ARAC_FAMILY_1"/>
    <property type="match status" value="1"/>
</dbReference>
<evidence type="ECO:0000259" key="7">
    <source>
        <dbReference type="PROSITE" id="PS01124"/>
    </source>
</evidence>
<dbReference type="InterPro" id="IPR020449">
    <property type="entry name" value="Tscrpt_reg_AraC-type_HTH"/>
</dbReference>
<dbReference type="SUPFAM" id="SSF52172">
    <property type="entry name" value="CheY-like"/>
    <property type="match status" value="1"/>
</dbReference>
<evidence type="ECO:0000256" key="3">
    <source>
        <dbReference type="ARBA" id="ARBA00023125"/>
    </source>
</evidence>
<dbReference type="Gene3D" id="1.10.10.60">
    <property type="entry name" value="Homeodomain-like"/>
    <property type="match status" value="2"/>
</dbReference>
<keyword evidence="3" id="KW-0238">DNA-binding</keyword>
<evidence type="ECO:0000313" key="10">
    <source>
        <dbReference type="Proteomes" id="UP000593601"/>
    </source>
</evidence>
<gene>
    <name evidence="9" type="ORF">INP51_14625</name>
</gene>
<evidence type="ECO:0000256" key="2">
    <source>
        <dbReference type="ARBA" id="ARBA00023015"/>
    </source>
</evidence>
<keyword evidence="10" id="KW-1185">Reference proteome</keyword>
<sequence length="503" mass="57873">MIKIFLVEDEVFALKTLHRKITDLNQDYEIVGTATDGTEALPKIQATHPAIVITDIRMSDMDGLTLIENMKKMHIDALPVIVSGYQEFEYAKQAMKLGVEDYLLKPVELSELDKCLRQCLMRLESRYLPKNIYSFLIGNEAFNLEPIISDGPLTLLYLIFSNPLNHTDTMFHPNTGYLPGEKVKEIFKKEVKAASIFCFDGIYSNEKVLLIPQTDHLKAKEDMYLEKILPILVQEFSFPVTIYYMESRAKSLTYDIRTARKCCTRNVIPGTSGYNHKLLEDPAPEDLSGMIELLSLLIRQEDYKLIYSNLLRLLKRWQTEKRPILSCQSELVFILNSLKRSFQVKKIAGLDSTFLVENILCFSSSPKELACDFTQLMADLTSGNKGSNESTISGEELVRRIDMYFQNHLSSSITLQMLADELNVSKVYLCRVFKKYKNVTPMDYFNRMKIHHACELIREFPSLQLAEISDKLGFNDVYYFSKVFKRITGIAPSSYRKENRNSD</sequence>
<evidence type="ECO:0000259" key="8">
    <source>
        <dbReference type="PROSITE" id="PS50110"/>
    </source>
</evidence>
<evidence type="ECO:0000256" key="4">
    <source>
        <dbReference type="ARBA" id="ARBA00023163"/>
    </source>
</evidence>
<dbReference type="GO" id="GO:0043565">
    <property type="term" value="F:sequence-specific DNA binding"/>
    <property type="evidence" value="ECO:0007669"/>
    <property type="project" value="InterPro"/>
</dbReference>
<dbReference type="InterPro" id="IPR001789">
    <property type="entry name" value="Sig_transdc_resp-reg_receiver"/>
</dbReference>
<dbReference type="InterPro" id="IPR009057">
    <property type="entry name" value="Homeodomain-like_sf"/>
</dbReference>
<dbReference type="SMART" id="SM00342">
    <property type="entry name" value="HTH_ARAC"/>
    <property type="match status" value="1"/>
</dbReference>
<dbReference type="GO" id="GO:0000160">
    <property type="term" value="P:phosphorelay signal transduction system"/>
    <property type="evidence" value="ECO:0007669"/>
    <property type="project" value="InterPro"/>
</dbReference>
<protein>
    <recommendedName>
        <fullName evidence="1">Stage 0 sporulation protein A homolog</fullName>
    </recommendedName>
</protein>
<dbReference type="SMART" id="SM00448">
    <property type="entry name" value="REC"/>
    <property type="match status" value="1"/>
</dbReference>
<evidence type="ECO:0000313" key="9">
    <source>
        <dbReference type="EMBL" id="QOV19163.1"/>
    </source>
</evidence>
<dbReference type="KEGG" id="bliq:INP51_14625"/>
<dbReference type="SUPFAM" id="SSF46689">
    <property type="entry name" value="Homeodomain-like"/>
    <property type="match status" value="2"/>
</dbReference>
<feature type="modified residue" description="4-aspartylphosphate" evidence="6">
    <location>
        <position position="55"/>
    </location>
</feature>
<dbReference type="Pfam" id="PF12833">
    <property type="entry name" value="HTH_18"/>
    <property type="match status" value="1"/>
</dbReference>
<dbReference type="PANTHER" id="PTHR43280">
    <property type="entry name" value="ARAC-FAMILY TRANSCRIPTIONAL REGULATOR"/>
    <property type="match status" value="1"/>
</dbReference>
<feature type="domain" description="Response regulatory" evidence="8">
    <location>
        <begin position="3"/>
        <end position="120"/>
    </location>
</feature>
<reference evidence="9 10" key="1">
    <citation type="submission" date="2020-10" db="EMBL/GenBank/DDBJ databases">
        <title>Blautia liquoris sp.nov., isolated from the mud in a fermentation cellar used for the production of Chinese strong-flavoured liquor.</title>
        <authorList>
            <person name="Lu L."/>
        </authorList>
    </citation>
    <scope>NUCLEOTIDE SEQUENCE [LARGE SCALE GENOMIC DNA]</scope>
    <source>
        <strain evidence="9 10">LZLJ-3</strain>
    </source>
</reference>
<dbReference type="InterPro" id="IPR018062">
    <property type="entry name" value="HTH_AraC-typ_CS"/>
</dbReference>
<dbReference type="PROSITE" id="PS01124">
    <property type="entry name" value="HTH_ARAC_FAMILY_2"/>
    <property type="match status" value="1"/>
</dbReference>
<keyword evidence="2" id="KW-0805">Transcription regulation</keyword>
<dbReference type="PANTHER" id="PTHR43280:SF28">
    <property type="entry name" value="HTH-TYPE TRANSCRIPTIONAL ACTIVATOR RHAS"/>
    <property type="match status" value="1"/>
</dbReference>
<feature type="domain" description="HTH araC/xylS-type" evidence="7">
    <location>
        <begin position="399"/>
        <end position="498"/>
    </location>
</feature>
<comment type="function">
    <text evidence="5">May play the central regulatory role in sporulation. It may be an element of the effector pathway responsible for the activation of sporulation genes in response to nutritional stress. Spo0A may act in concert with spo0H (a sigma factor) to control the expression of some genes that are critical to the sporulation process.</text>
</comment>
<organism evidence="9 10">
    <name type="scientific">Blautia liquoris</name>
    <dbReference type="NCBI Taxonomy" id="2779518"/>
    <lineage>
        <taxon>Bacteria</taxon>
        <taxon>Bacillati</taxon>
        <taxon>Bacillota</taxon>
        <taxon>Clostridia</taxon>
        <taxon>Lachnospirales</taxon>
        <taxon>Lachnospiraceae</taxon>
        <taxon>Blautia</taxon>
    </lineage>
</organism>
<dbReference type="EMBL" id="CP063304">
    <property type="protein sequence ID" value="QOV19163.1"/>
    <property type="molecule type" value="Genomic_DNA"/>
</dbReference>
<name>A0A7M2RFP3_9FIRM</name>
<dbReference type="InterPro" id="IPR011006">
    <property type="entry name" value="CheY-like_superfamily"/>
</dbReference>
<dbReference type="GO" id="GO:0003700">
    <property type="term" value="F:DNA-binding transcription factor activity"/>
    <property type="evidence" value="ECO:0007669"/>
    <property type="project" value="InterPro"/>
</dbReference>
<evidence type="ECO:0000256" key="5">
    <source>
        <dbReference type="ARBA" id="ARBA00024867"/>
    </source>
</evidence>
<dbReference type="RefSeq" id="WP_193735510.1">
    <property type="nucleotide sequence ID" value="NZ_CP063304.1"/>
</dbReference>
<accession>A0A7M2RFP3</accession>
<dbReference type="Proteomes" id="UP000593601">
    <property type="component" value="Chromosome"/>
</dbReference>
<dbReference type="PROSITE" id="PS50110">
    <property type="entry name" value="RESPONSE_REGULATORY"/>
    <property type="match status" value="1"/>
</dbReference>
<dbReference type="AlphaFoldDB" id="A0A7M2RFP3"/>
<dbReference type="PRINTS" id="PR00032">
    <property type="entry name" value="HTHARAC"/>
</dbReference>
<dbReference type="InterPro" id="IPR018060">
    <property type="entry name" value="HTH_AraC"/>
</dbReference>
<dbReference type="Pfam" id="PF00072">
    <property type="entry name" value="Response_reg"/>
    <property type="match status" value="1"/>
</dbReference>
<evidence type="ECO:0000256" key="6">
    <source>
        <dbReference type="PROSITE-ProRule" id="PRU00169"/>
    </source>
</evidence>
<keyword evidence="4" id="KW-0804">Transcription</keyword>
<dbReference type="Gene3D" id="3.40.50.2300">
    <property type="match status" value="1"/>
</dbReference>
<dbReference type="CDD" id="cd17536">
    <property type="entry name" value="REC_YesN-like"/>
    <property type="match status" value="1"/>
</dbReference>
<keyword evidence="6" id="KW-0597">Phosphoprotein</keyword>